<reference evidence="2" key="1">
    <citation type="submission" date="2020-05" db="EMBL/GenBank/DDBJ databases">
        <title>WGS assembly of Panicum virgatum.</title>
        <authorList>
            <person name="Lovell J.T."/>
            <person name="Jenkins J."/>
            <person name="Shu S."/>
            <person name="Juenger T.E."/>
            <person name="Schmutz J."/>
        </authorList>
    </citation>
    <scope>NUCLEOTIDE SEQUENCE</scope>
    <source>
        <strain evidence="2">AP13</strain>
    </source>
</reference>
<sequence>MPAAVCAPTTARRRSLPAASACHALPPPLRLPLARHDHRCCARHAAASPACVLAVPVWERRRRLDAGAAPRAGRRAPVLDRRSSDAAARRSLPASNKMMICLTIFHKMYRRPDTVAMGSVDWGHRTAEGAEQTLRPPSR</sequence>
<dbReference type="EMBL" id="CM029054">
    <property type="protein sequence ID" value="KAG2534423.1"/>
    <property type="molecule type" value="Genomic_DNA"/>
</dbReference>
<accession>A0A8T0MDW8</accession>
<organism evidence="2 3">
    <name type="scientific">Panicum virgatum</name>
    <name type="common">Blackwell switchgrass</name>
    <dbReference type="NCBI Taxonomy" id="38727"/>
    <lineage>
        <taxon>Eukaryota</taxon>
        <taxon>Viridiplantae</taxon>
        <taxon>Streptophyta</taxon>
        <taxon>Embryophyta</taxon>
        <taxon>Tracheophyta</taxon>
        <taxon>Spermatophyta</taxon>
        <taxon>Magnoliopsida</taxon>
        <taxon>Liliopsida</taxon>
        <taxon>Poales</taxon>
        <taxon>Poaceae</taxon>
        <taxon>PACMAD clade</taxon>
        <taxon>Panicoideae</taxon>
        <taxon>Panicodae</taxon>
        <taxon>Paniceae</taxon>
        <taxon>Panicinae</taxon>
        <taxon>Panicum</taxon>
        <taxon>Panicum sect. Hiantes</taxon>
    </lineage>
</organism>
<feature type="region of interest" description="Disordered" evidence="1">
    <location>
        <begin position="67"/>
        <end position="90"/>
    </location>
</feature>
<dbReference type="AlphaFoldDB" id="A0A8T0MDW8"/>
<feature type="compositionally biased region" description="Basic and acidic residues" evidence="1">
    <location>
        <begin position="77"/>
        <end position="88"/>
    </location>
</feature>
<comment type="caution">
    <text evidence="2">The sequence shown here is derived from an EMBL/GenBank/DDBJ whole genome shotgun (WGS) entry which is preliminary data.</text>
</comment>
<proteinExistence type="predicted"/>
<name>A0A8T0MDW8_PANVG</name>
<protein>
    <submittedName>
        <fullName evidence="2">Uncharacterized protein</fullName>
    </submittedName>
</protein>
<evidence type="ECO:0000313" key="2">
    <source>
        <dbReference type="EMBL" id="KAG2534423.1"/>
    </source>
</evidence>
<dbReference type="Proteomes" id="UP000823388">
    <property type="component" value="Chromosome 9N"/>
</dbReference>
<gene>
    <name evidence="2" type="ORF">PVAP13_9NG064385</name>
</gene>
<evidence type="ECO:0000313" key="3">
    <source>
        <dbReference type="Proteomes" id="UP000823388"/>
    </source>
</evidence>
<keyword evidence="3" id="KW-1185">Reference proteome</keyword>
<evidence type="ECO:0000256" key="1">
    <source>
        <dbReference type="SAM" id="MobiDB-lite"/>
    </source>
</evidence>